<protein>
    <submittedName>
        <fullName evidence="1">Uncharacterized protein</fullName>
    </submittedName>
</protein>
<organism evidence="1">
    <name type="scientific">viral metagenome</name>
    <dbReference type="NCBI Taxonomy" id="1070528"/>
    <lineage>
        <taxon>unclassified sequences</taxon>
        <taxon>metagenomes</taxon>
        <taxon>organismal metagenomes</taxon>
    </lineage>
</organism>
<evidence type="ECO:0000313" key="3">
    <source>
        <dbReference type="EMBL" id="QJI04490.1"/>
    </source>
</evidence>
<dbReference type="EMBL" id="MT141537">
    <property type="protein sequence ID" value="QJA65351.1"/>
    <property type="molecule type" value="Genomic_DNA"/>
</dbReference>
<reference evidence="1" key="1">
    <citation type="submission" date="2020-03" db="EMBL/GenBank/DDBJ databases">
        <title>The deep terrestrial virosphere.</title>
        <authorList>
            <person name="Holmfeldt K."/>
            <person name="Nilsson E."/>
            <person name="Simone D."/>
            <person name="Lopez-Fernandez M."/>
            <person name="Wu X."/>
            <person name="de Brujin I."/>
            <person name="Lundin D."/>
            <person name="Andersson A."/>
            <person name="Bertilsson S."/>
            <person name="Dopson M."/>
        </authorList>
    </citation>
    <scope>NUCLEOTIDE SEQUENCE</scope>
    <source>
        <strain evidence="2">MM415A00252</strain>
        <strain evidence="1">MM415B00400</strain>
        <strain evidence="3">TM448B10250</strain>
    </source>
</reference>
<evidence type="ECO:0000313" key="1">
    <source>
        <dbReference type="EMBL" id="QJA65351.1"/>
    </source>
</evidence>
<proteinExistence type="predicted"/>
<accession>A0A6M3J8I9</accession>
<evidence type="ECO:0000313" key="2">
    <source>
        <dbReference type="EMBL" id="QJA83817.1"/>
    </source>
</evidence>
<sequence length="58" mass="6676">MNDKSNSIGGQLQKELFRLLIKEIKKGLESYEMGKMYDLLWNADVINGPKIKHEKGKP</sequence>
<dbReference type="EMBL" id="MT145185">
    <property type="protein sequence ID" value="QJI04490.1"/>
    <property type="molecule type" value="Genomic_DNA"/>
</dbReference>
<name>A0A6M3J8I9_9ZZZZ</name>
<dbReference type="EMBL" id="MT142518">
    <property type="protein sequence ID" value="QJA83817.1"/>
    <property type="molecule type" value="Genomic_DNA"/>
</dbReference>
<gene>
    <name evidence="2" type="ORF">MM415A00252_0038</name>
    <name evidence="1" type="ORF">MM415B00400_0006</name>
    <name evidence="3" type="ORF">TM448B10250_0003</name>
</gene>
<dbReference type="AlphaFoldDB" id="A0A6M3J8I9"/>